<feature type="compositionally biased region" description="Acidic residues" evidence="1">
    <location>
        <begin position="15"/>
        <end position="27"/>
    </location>
</feature>
<dbReference type="PhylomeDB" id="A0A0G4H6I5"/>
<name>A0A0G4H6I5_VITBC</name>
<feature type="compositionally biased region" description="Basic and acidic residues" evidence="1">
    <location>
        <begin position="213"/>
        <end position="227"/>
    </location>
</feature>
<protein>
    <submittedName>
        <fullName evidence="2">Uncharacterized protein</fullName>
    </submittedName>
</protein>
<gene>
    <name evidence="2" type="ORF">Vbra_19612</name>
</gene>
<reference evidence="2 3" key="1">
    <citation type="submission" date="2014-11" db="EMBL/GenBank/DDBJ databases">
        <authorList>
            <person name="Zhu J."/>
            <person name="Qi W."/>
            <person name="Song R."/>
        </authorList>
    </citation>
    <scope>NUCLEOTIDE SEQUENCE [LARGE SCALE GENOMIC DNA]</scope>
</reference>
<dbReference type="EMBL" id="CDMY01001036">
    <property type="protein sequence ID" value="CEM39331.1"/>
    <property type="molecule type" value="Genomic_DNA"/>
</dbReference>
<sequence>MSESAQKRQGRAAEGEGEEQGNEETMVDADSQHHHHHHQQQQQQQQATPSHSIDLEAFAQHFSQIPVVVAYVFSFVSLHLVAALPQRLWRHVSCQITQLVMDIYDTAERRFWCGLSFADAFEWGRRLTRLKSVVVRYPRSLRIPRGPHAYDYRNLSPVIDKIVTALVEGHSEGRRAAAATAAGQQAGTTLESIEIGKGESIIVVDNAERLEAAPKRQRRAEGEKDANEDANVGNGQQHQHQHQHQLQQQQQATASHTTHGIDLETFAQHFSRIPVVVAYVFSFLSLHLVAALPQRLWRHVSCQITQLVMDTHDTAERRFWCGLSFADAFAWGRRLTRLKSIVVQYPHALRIPRGTSGPRPFDDYDYRTLPLVTDRIVTALVDGHCDAPRATAAAGQTEPAGGTLEAIEFSKGDLSIAVDEDERRDIRRARQRLATPLPAPLDPPPTLISLTSITGVRGRYQGSCPGRGRHWQVPSLERVQIDGVVVPELLGELVRTSRRLRELHVSCVPDRIAESLAQIPTAADGQTGPLAQLEDIGTIALWVRDEDGPYRFGEWRAGLQRLQTVLVDRGCRSIKRLSFDCDVPIDSRIFETLSTIETFIRTLCERPDIPVDMKIDEEDCSEREPFDLGLLCEVPTRPAPSTFVQRHIQQMAAASESACFTIRPHHLTTPGPLDTPSPAAIALAQRLTFSRATTVEVVDPDDWAPDDDAEQPDPIVLDRMPHKAFPAASHLVSHGEHGLAIARRLVAEMPAVRHIRLSVTATEADVVGMLQAVGGDRHLEHFDAGRVTGVGEGGLTWGDIAEQLPAVAEVIITVEVPEDLGDGDAAGEFGIACVKSLLKIRDIKLTFRPLSSAAFKRLVEERTNGDSIEGLPGRFHISWGRLNALSLKPLDV</sequence>
<proteinExistence type="predicted"/>
<feature type="region of interest" description="Disordered" evidence="1">
    <location>
        <begin position="213"/>
        <end position="255"/>
    </location>
</feature>
<evidence type="ECO:0000313" key="3">
    <source>
        <dbReference type="Proteomes" id="UP000041254"/>
    </source>
</evidence>
<dbReference type="Proteomes" id="UP000041254">
    <property type="component" value="Unassembled WGS sequence"/>
</dbReference>
<keyword evidence="3" id="KW-1185">Reference proteome</keyword>
<evidence type="ECO:0000256" key="1">
    <source>
        <dbReference type="SAM" id="MobiDB-lite"/>
    </source>
</evidence>
<dbReference type="AlphaFoldDB" id="A0A0G4H6I5"/>
<feature type="region of interest" description="Disordered" evidence="1">
    <location>
        <begin position="1"/>
        <end position="50"/>
    </location>
</feature>
<dbReference type="VEuPathDB" id="CryptoDB:Vbra_19612"/>
<accession>A0A0G4H6I5</accession>
<evidence type="ECO:0000313" key="2">
    <source>
        <dbReference type="EMBL" id="CEM39331.1"/>
    </source>
</evidence>
<dbReference type="InParanoid" id="A0A0G4H6I5"/>
<organism evidence="2 3">
    <name type="scientific">Vitrella brassicaformis (strain CCMP3155)</name>
    <dbReference type="NCBI Taxonomy" id="1169540"/>
    <lineage>
        <taxon>Eukaryota</taxon>
        <taxon>Sar</taxon>
        <taxon>Alveolata</taxon>
        <taxon>Colpodellida</taxon>
        <taxon>Vitrellaceae</taxon>
        <taxon>Vitrella</taxon>
    </lineage>
</organism>